<protein>
    <recommendedName>
        <fullName evidence="4">Transmembrane protein</fullName>
    </recommendedName>
</protein>
<dbReference type="AlphaFoldDB" id="A0A818I1I5"/>
<dbReference type="Proteomes" id="UP000663844">
    <property type="component" value="Unassembled WGS sequence"/>
</dbReference>
<evidence type="ECO:0000313" key="3">
    <source>
        <dbReference type="Proteomes" id="UP000663844"/>
    </source>
</evidence>
<sequence>MKSNEDNVYNGVYPVYVDPIRPSTFTRNFQSNEQPISTNNDTSIFFNDRQSNNPFSSNIESRFSPTANYPLDFHSINELINWHKKIIRKGMMYFYIVFGILFLIGLVLLIIGIFRSTCSTYSYDCSSAYLVYLIFGGILMGTGIMYLLIGLCFDFCCIEQQFEDVNFSVNGQQPVVWRLYGKQWIRYLNYMYGPSPMWREADSLSCFCCRRSTYERLKNRQYGQIILHENGLIIDELYFVSFRDHTLQGVEILYIDQERQIIGLRIRTYLQTGKSSRNCYFDLFAPSSISLEQIQALARAYIIKKSAVNAVDLRLEEIHLPGSILPTHS</sequence>
<accession>A0A818I1I5</accession>
<comment type="caution">
    <text evidence="2">The sequence shown here is derived from an EMBL/GenBank/DDBJ whole genome shotgun (WGS) entry which is preliminary data.</text>
</comment>
<evidence type="ECO:0008006" key="4">
    <source>
        <dbReference type="Google" id="ProtNLM"/>
    </source>
</evidence>
<gene>
    <name evidence="2" type="ORF">OXD698_LOCUS1995</name>
</gene>
<feature type="transmembrane region" description="Helical" evidence="1">
    <location>
        <begin position="129"/>
        <end position="153"/>
    </location>
</feature>
<evidence type="ECO:0000256" key="1">
    <source>
        <dbReference type="SAM" id="Phobius"/>
    </source>
</evidence>
<keyword evidence="1" id="KW-0472">Membrane</keyword>
<keyword evidence="1" id="KW-1133">Transmembrane helix</keyword>
<reference evidence="2" key="1">
    <citation type="submission" date="2021-02" db="EMBL/GenBank/DDBJ databases">
        <authorList>
            <person name="Nowell W R."/>
        </authorList>
    </citation>
    <scope>NUCLEOTIDE SEQUENCE</scope>
</reference>
<dbReference type="EMBL" id="CAJOAZ010000062">
    <property type="protein sequence ID" value="CAF3513076.1"/>
    <property type="molecule type" value="Genomic_DNA"/>
</dbReference>
<evidence type="ECO:0000313" key="2">
    <source>
        <dbReference type="EMBL" id="CAF3513076.1"/>
    </source>
</evidence>
<feature type="transmembrane region" description="Helical" evidence="1">
    <location>
        <begin position="92"/>
        <end position="114"/>
    </location>
</feature>
<proteinExistence type="predicted"/>
<organism evidence="2 3">
    <name type="scientific">Adineta steineri</name>
    <dbReference type="NCBI Taxonomy" id="433720"/>
    <lineage>
        <taxon>Eukaryota</taxon>
        <taxon>Metazoa</taxon>
        <taxon>Spiralia</taxon>
        <taxon>Gnathifera</taxon>
        <taxon>Rotifera</taxon>
        <taxon>Eurotatoria</taxon>
        <taxon>Bdelloidea</taxon>
        <taxon>Adinetida</taxon>
        <taxon>Adinetidae</taxon>
        <taxon>Adineta</taxon>
    </lineage>
</organism>
<name>A0A818I1I5_9BILA</name>
<keyword evidence="1" id="KW-0812">Transmembrane</keyword>